<dbReference type="AlphaFoldDB" id="A0A5B9D6F9"/>
<dbReference type="Gene3D" id="3.10.180.10">
    <property type="entry name" value="2,3-Dihydroxybiphenyl 1,2-Dioxygenase, domain 1"/>
    <property type="match status" value="1"/>
</dbReference>
<dbReference type="EMBL" id="CP042905">
    <property type="protein sequence ID" value="QEE14583.1"/>
    <property type="molecule type" value="Genomic_DNA"/>
</dbReference>
<keyword evidence="3" id="KW-1185">Reference proteome</keyword>
<reference evidence="2 3" key="1">
    <citation type="journal article" date="2020" name="Nature">
        <title>Isolation of an archaeon at the prokaryote-eukaryote interface.</title>
        <authorList>
            <person name="Imachi H."/>
            <person name="Nobu M.K."/>
            <person name="Nakahara N."/>
            <person name="Morono Y."/>
            <person name="Ogawara M."/>
            <person name="Takaki Y."/>
            <person name="Takano Y."/>
            <person name="Uematsu K."/>
            <person name="Ikuta T."/>
            <person name="Ito M."/>
            <person name="Matsui Y."/>
            <person name="Miyazaki M."/>
            <person name="Murata K."/>
            <person name="Saito Y."/>
            <person name="Sakai S."/>
            <person name="Song C."/>
            <person name="Tasumi E."/>
            <person name="Yamanaka Y."/>
            <person name="Yamaguchi T."/>
            <person name="Kamagata Y."/>
            <person name="Tamaki H."/>
            <person name="Takai K."/>
        </authorList>
    </citation>
    <scope>NUCLEOTIDE SEQUENCE [LARGE SCALE GENOMIC DNA]</scope>
    <source>
        <strain evidence="2 3">MK-D1</strain>
    </source>
</reference>
<dbReference type="InterPro" id="IPR037523">
    <property type="entry name" value="VOC_core"/>
</dbReference>
<sequence length="137" mass="16214">MPKKFSYPITFLHCRDLQEIRSFYEDILHLQVALEQDKCIIYRIGEKSQNAYWGFCDLYSEFLEHPEMVCLTLVVDTREEVDAWHSELVSKKVICIKPPGALKQFGIYNAFYRDPMNHTIEIQVFDEDSKIKLYSIP</sequence>
<dbReference type="KEGG" id="psyt:DSAG12_00396"/>
<organism evidence="2 3">
    <name type="scientific">Promethearchaeum syntrophicum</name>
    <dbReference type="NCBI Taxonomy" id="2594042"/>
    <lineage>
        <taxon>Archaea</taxon>
        <taxon>Promethearchaeati</taxon>
        <taxon>Promethearchaeota</taxon>
        <taxon>Promethearchaeia</taxon>
        <taxon>Promethearchaeales</taxon>
        <taxon>Promethearchaeaceae</taxon>
        <taxon>Promethearchaeum</taxon>
    </lineage>
</organism>
<evidence type="ECO:0000313" key="2">
    <source>
        <dbReference type="EMBL" id="QEE14583.1"/>
    </source>
</evidence>
<dbReference type="SUPFAM" id="SSF54593">
    <property type="entry name" value="Glyoxalase/Bleomycin resistance protein/Dihydroxybiphenyl dioxygenase"/>
    <property type="match status" value="1"/>
</dbReference>
<dbReference type="Proteomes" id="UP000321408">
    <property type="component" value="Chromosome"/>
</dbReference>
<evidence type="ECO:0000313" key="3">
    <source>
        <dbReference type="Proteomes" id="UP000321408"/>
    </source>
</evidence>
<name>A0A5B9D6F9_9ARCH</name>
<dbReference type="InterPro" id="IPR004360">
    <property type="entry name" value="Glyas_Fos-R_dOase_dom"/>
</dbReference>
<dbReference type="CDD" id="cd06587">
    <property type="entry name" value="VOC"/>
    <property type="match status" value="1"/>
</dbReference>
<dbReference type="GeneID" id="41328399"/>
<feature type="domain" description="VOC" evidence="1">
    <location>
        <begin position="4"/>
        <end position="125"/>
    </location>
</feature>
<accession>A0A5B9D6F9</accession>
<gene>
    <name evidence="2" type="ORF">DSAG12_00396</name>
</gene>
<dbReference type="PROSITE" id="PS51819">
    <property type="entry name" value="VOC"/>
    <property type="match status" value="1"/>
</dbReference>
<dbReference type="RefSeq" id="WP_162306518.1">
    <property type="nucleotide sequence ID" value="NZ_CP042905.2"/>
</dbReference>
<reference evidence="2 3" key="2">
    <citation type="journal article" date="2024" name="Int. J. Syst. Evol. Microbiol.">
        <title>Promethearchaeum syntrophicum gen. nov., sp. nov., an anaerobic, obligately syntrophic archaeon, the first isolate of the lineage 'Asgard' archaea, and proposal of the new archaeal phylum Promethearchaeota phyl. nov. and kingdom Promethearchaeati regn. nov.</title>
        <authorList>
            <person name="Imachi H."/>
            <person name="Nobu M.K."/>
            <person name="Kato S."/>
            <person name="Takaki Y."/>
            <person name="Miyazaki M."/>
            <person name="Miyata M."/>
            <person name="Ogawara M."/>
            <person name="Saito Y."/>
            <person name="Sakai S."/>
            <person name="Tahara Y.O."/>
            <person name="Takano Y."/>
            <person name="Tasumi E."/>
            <person name="Uematsu K."/>
            <person name="Yoshimura T."/>
            <person name="Itoh T."/>
            <person name="Ohkuma M."/>
            <person name="Takai K."/>
        </authorList>
    </citation>
    <scope>NUCLEOTIDE SEQUENCE [LARGE SCALE GENOMIC DNA]</scope>
    <source>
        <strain evidence="2 3">MK-D1</strain>
    </source>
</reference>
<dbReference type="InterPro" id="IPR029068">
    <property type="entry name" value="Glyas_Bleomycin-R_OHBP_Dase"/>
</dbReference>
<dbReference type="Pfam" id="PF00903">
    <property type="entry name" value="Glyoxalase"/>
    <property type="match status" value="1"/>
</dbReference>
<evidence type="ECO:0000259" key="1">
    <source>
        <dbReference type="PROSITE" id="PS51819"/>
    </source>
</evidence>
<proteinExistence type="predicted"/>
<protein>
    <submittedName>
        <fullName evidence="2">VOC family protein</fullName>
    </submittedName>
</protein>
<dbReference type="OrthoDB" id="210556at2157"/>